<geneLocation type="plasmid" evidence="3">
    <name>1</name>
</geneLocation>
<dbReference type="eggNOG" id="ENOG5034BU5">
    <property type="taxonomic scope" value="Bacteria"/>
</dbReference>
<sequence length="197" mass="21244">MSGRRVKITGMNAETSPILESTVVLAMDYGQFCLDGGLGDIDNEIELLEHAQAEQPSAGDGTMVVVVCPHQNNFETSVDVQVFDRRPAADRSEWQQVSEDRLEVDAPGVLSLSSPTTEPVTVAVPPGQYVVEVSGRGFVNYGWPGSTTPGDVWRLRLWPDDDSVLEPAQLWEMPGSGVPENTPSSTHESGSSVTDES</sequence>
<accession>V9XPG9</accession>
<dbReference type="HOGENOM" id="CLU_1495107_0_0_11"/>
<evidence type="ECO:0000313" key="3">
    <source>
        <dbReference type="Proteomes" id="UP000018781"/>
    </source>
</evidence>
<dbReference type="EMBL" id="CP006997">
    <property type="protein sequence ID" value="AHD24263.1"/>
    <property type="molecule type" value="Genomic_DNA"/>
</dbReference>
<evidence type="ECO:0000313" key="2">
    <source>
        <dbReference type="EMBL" id="AHD24263.1"/>
    </source>
</evidence>
<feature type="region of interest" description="Disordered" evidence="1">
    <location>
        <begin position="170"/>
        <end position="197"/>
    </location>
</feature>
<keyword evidence="2" id="KW-0614">Plasmid</keyword>
<protein>
    <submittedName>
        <fullName evidence="2">Uncharacterized protein</fullName>
    </submittedName>
</protein>
<proteinExistence type="predicted"/>
<dbReference type="AlphaFoldDB" id="V9XPG9"/>
<name>V9XPG9_9NOCA</name>
<dbReference type="KEGG" id="rpy:Y013_25205"/>
<feature type="compositionally biased region" description="Polar residues" evidence="1">
    <location>
        <begin position="179"/>
        <end position="197"/>
    </location>
</feature>
<gene>
    <name evidence="2" type="ORF">Y013_25205</name>
</gene>
<organism evidence="2 3">
    <name type="scientific">Rhodococcus pyridinivorans SB3094</name>
    <dbReference type="NCBI Taxonomy" id="1435356"/>
    <lineage>
        <taxon>Bacteria</taxon>
        <taxon>Bacillati</taxon>
        <taxon>Actinomycetota</taxon>
        <taxon>Actinomycetes</taxon>
        <taxon>Mycobacteriales</taxon>
        <taxon>Nocardiaceae</taxon>
        <taxon>Rhodococcus</taxon>
    </lineage>
</organism>
<dbReference type="PATRIC" id="fig|1435356.3.peg.5082"/>
<reference evidence="2 3" key="1">
    <citation type="journal article" date="2014" name="Genome Announc.">
        <title>Complete Genome of Rhodococcus pyridinivorans SB3094, a Methyl-Ethyl-Ketone-Degrading Bacterium Used for Bioaugmentation.</title>
        <authorList>
            <person name="Dueholm M.S."/>
            <person name="Albertsen M."/>
            <person name="D'Imperio S."/>
            <person name="Tale V.P."/>
            <person name="Lewis D."/>
            <person name="Nielsen P.H."/>
            <person name="Nielsen J.L."/>
        </authorList>
    </citation>
    <scope>NUCLEOTIDE SEQUENCE [LARGE SCALE GENOMIC DNA]</scope>
    <source>
        <strain evidence="3">SB3094</strain>
        <plasmid evidence="3">1</plasmid>
    </source>
</reference>
<evidence type="ECO:0000256" key="1">
    <source>
        <dbReference type="SAM" id="MobiDB-lite"/>
    </source>
</evidence>
<dbReference type="Proteomes" id="UP000018781">
    <property type="component" value="Plasmid unnamed"/>
</dbReference>